<reference evidence="3 4" key="2">
    <citation type="submission" date="2015-01" db="EMBL/GenBank/DDBJ databases">
        <title>Vibrio sp. C5 JCM 19232 whole genome shotgun sequence.</title>
        <authorList>
            <person name="Sawabe T."/>
            <person name="Meirelles P."/>
            <person name="Feng G."/>
            <person name="Sayaka M."/>
            <person name="Hattori M."/>
            <person name="Ohkuma M."/>
        </authorList>
    </citation>
    <scope>NUCLEOTIDE SEQUENCE [LARGE SCALE GENOMIC DNA]</scope>
    <source>
        <strain evidence="3 4">JCM19232</strain>
    </source>
</reference>
<sequence length="54" mass="6407">MDMVLDKHKALEQAAGFNRSNAQRAVLQTEQRLERCRQAIIKIEKQITFREQHQ</sequence>
<dbReference type="AlphaFoldDB" id="A0A0B8PHM8"/>
<dbReference type="EMBL" id="BBRZ01000025">
    <property type="protein sequence ID" value="GAM56226.1"/>
    <property type="molecule type" value="Genomic_DNA"/>
</dbReference>
<evidence type="ECO:0000313" key="3">
    <source>
        <dbReference type="EMBL" id="GAM62279.1"/>
    </source>
</evidence>
<organism evidence="3 4">
    <name type="scientific">Vibrio ishigakensis</name>
    <dbReference type="NCBI Taxonomy" id="1481914"/>
    <lineage>
        <taxon>Bacteria</taxon>
        <taxon>Pseudomonadati</taxon>
        <taxon>Pseudomonadota</taxon>
        <taxon>Gammaproteobacteria</taxon>
        <taxon>Vibrionales</taxon>
        <taxon>Vibrionaceae</taxon>
        <taxon>Vibrio</taxon>
    </lineage>
</organism>
<evidence type="ECO:0000313" key="2">
    <source>
        <dbReference type="EMBL" id="GAM56226.1"/>
    </source>
</evidence>
<accession>A0A0B8PHM8</accession>
<proteinExistence type="predicted"/>
<keyword evidence="1" id="KW-0175">Coiled coil</keyword>
<keyword evidence="5" id="KW-1185">Reference proteome</keyword>
<protein>
    <submittedName>
        <fullName evidence="3">Primosomal replication protein N prime prime</fullName>
    </submittedName>
</protein>
<reference evidence="4 5" key="3">
    <citation type="submission" date="2015-01" db="EMBL/GenBank/DDBJ databases">
        <authorList>
            <consortium name="NBRP consortium"/>
            <person name="Sawabe T."/>
            <person name="Meirelles P."/>
            <person name="Feng G."/>
            <person name="Sayaka M."/>
            <person name="Hattori M."/>
            <person name="Ohkuma M."/>
        </authorList>
    </citation>
    <scope>NUCLEOTIDE SEQUENCE [LARGE SCALE GENOMIC DNA]</scope>
    <source>
        <strain evidence="5">JCM 19231</strain>
        <strain evidence="2">JCM19231</strain>
        <strain evidence="3 4">JCM19232</strain>
    </source>
</reference>
<evidence type="ECO:0000256" key="1">
    <source>
        <dbReference type="SAM" id="Coils"/>
    </source>
</evidence>
<dbReference type="Proteomes" id="UP000031671">
    <property type="component" value="Unassembled WGS sequence"/>
</dbReference>
<accession>A0A0B8NQI7</accession>
<dbReference type="Proteomes" id="UP000031670">
    <property type="component" value="Unassembled WGS sequence"/>
</dbReference>
<dbReference type="Pfam" id="PF07445">
    <property type="entry name" value="PriC"/>
    <property type="match status" value="1"/>
</dbReference>
<name>A0A0B8PHM8_9VIBR</name>
<dbReference type="InterPro" id="IPR010890">
    <property type="entry name" value="PriC"/>
</dbReference>
<evidence type="ECO:0000313" key="5">
    <source>
        <dbReference type="Proteomes" id="UP000031671"/>
    </source>
</evidence>
<dbReference type="EMBL" id="BBSA01000005">
    <property type="protein sequence ID" value="GAM62279.1"/>
    <property type="molecule type" value="Genomic_DNA"/>
</dbReference>
<gene>
    <name evidence="2" type="ORF">JCM19231_855</name>
    <name evidence="3" type="ORF">JCM19232_5243</name>
</gene>
<comment type="caution">
    <text evidence="3">The sequence shown here is derived from an EMBL/GenBank/DDBJ whole genome shotgun (WGS) entry which is preliminary data.</text>
</comment>
<evidence type="ECO:0000313" key="4">
    <source>
        <dbReference type="Proteomes" id="UP000031670"/>
    </source>
</evidence>
<feature type="coiled-coil region" evidence="1">
    <location>
        <begin position="19"/>
        <end position="46"/>
    </location>
</feature>
<reference evidence="2 5" key="1">
    <citation type="submission" date="2015-01" db="EMBL/GenBank/DDBJ databases">
        <title>Vibrio sp. C1 JCM 19231 whole genome shotgun sequence.</title>
        <authorList>
            <person name="Sawabe T."/>
            <person name="Meirelles P."/>
            <person name="Feng G."/>
            <person name="Sayaka M."/>
            <person name="Hattori M."/>
            <person name="Ohkuma M."/>
        </authorList>
    </citation>
    <scope>NUCLEOTIDE SEQUENCE [LARGE SCALE GENOMIC DNA]</scope>
    <source>
        <strain evidence="5">JCM 19231</strain>
        <strain evidence="2">JCM19231</strain>
    </source>
</reference>